<keyword evidence="3" id="KW-1185">Reference proteome</keyword>
<protein>
    <recommendedName>
        <fullName evidence="1">Damage-control phosphatase ARMT1-like metal-binding domain-containing protein</fullName>
    </recommendedName>
</protein>
<dbReference type="Gene3D" id="3.40.50.10880">
    <property type="entry name" value="Uncharacterised protein PF01937, DUF89, domain 3"/>
    <property type="match status" value="1"/>
</dbReference>
<reference evidence="2 3" key="1">
    <citation type="journal article" date="2012" name="J. Bacteriol.">
        <title>Complete Genome Sequence of the Thermophilic, Piezophilic, Heterotrophic Bacterium Marinitoga piezophila KA3.</title>
        <authorList>
            <person name="Lucas S."/>
            <person name="Han J."/>
            <person name="Lapidus A."/>
            <person name="Cheng J.F."/>
            <person name="Goodwin L.A."/>
            <person name="Pitluck S."/>
            <person name="Peters L."/>
            <person name="Mikhailova N."/>
            <person name="Teshima H."/>
            <person name="Detter J.C."/>
            <person name="Han C."/>
            <person name="Tapia R."/>
            <person name="Land M."/>
            <person name="Hauser L."/>
            <person name="Kyrpides N.C."/>
            <person name="Ivanova N."/>
            <person name="Pagani I."/>
            <person name="Vannier P."/>
            <person name="Oger P."/>
            <person name="Bartlett D.H."/>
            <person name="Noll K.M."/>
            <person name="Woyke T."/>
            <person name="Jebbar M."/>
        </authorList>
    </citation>
    <scope>NUCLEOTIDE SEQUENCE [LARGE SCALE GENOMIC DNA]</scope>
    <source>
        <strain evidence="3">DSM 14283 / JCM 11233 / KA3</strain>
    </source>
</reference>
<dbReference type="OrthoDB" id="9796465at2"/>
<proteinExistence type="predicted"/>
<dbReference type="eggNOG" id="COG1578">
    <property type="taxonomic scope" value="Bacteria"/>
</dbReference>
<name>H2J317_MARPK</name>
<dbReference type="AlphaFoldDB" id="H2J317"/>
<dbReference type="KEGG" id="mpz:Marpi_1305"/>
<dbReference type="Pfam" id="PF01937">
    <property type="entry name" value="ARMT1-like_dom"/>
    <property type="match status" value="1"/>
</dbReference>
<evidence type="ECO:0000313" key="3">
    <source>
        <dbReference type="Proteomes" id="UP000007161"/>
    </source>
</evidence>
<dbReference type="Gene3D" id="1.10.285.20">
    <property type="entry name" value="Uncharacterised protein PF01937, DUF89, domain 2"/>
    <property type="match status" value="1"/>
</dbReference>
<dbReference type="InterPro" id="IPR036075">
    <property type="entry name" value="ARMT-1-like_metal-bd_sf"/>
</dbReference>
<dbReference type="Proteomes" id="UP000007161">
    <property type="component" value="Chromosome"/>
</dbReference>
<dbReference type="HOGENOM" id="CLU_071520_0_0_0"/>
<organism evidence="2 3">
    <name type="scientific">Marinitoga piezophila (strain DSM 14283 / JCM 11233 / KA3)</name>
    <dbReference type="NCBI Taxonomy" id="443254"/>
    <lineage>
        <taxon>Bacteria</taxon>
        <taxon>Thermotogati</taxon>
        <taxon>Thermotogota</taxon>
        <taxon>Thermotogae</taxon>
        <taxon>Petrotogales</taxon>
        <taxon>Petrotogaceae</taxon>
        <taxon>Marinitoga</taxon>
    </lineage>
</organism>
<gene>
    <name evidence="2" type="ordered locus">Marpi_1305</name>
</gene>
<dbReference type="PIRSF" id="PIRSF006593">
    <property type="entry name" value="UCP006593"/>
    <property type="match status" value="1"/>
</dbReference>
<feature type="domain" description="Damage-control phosphatase ARMT1-like metal-binding" evidence="1">
    <location>
        <begin position="6"/>
        <end position="287"/>
    </location>
</feature>
<sequence length="297" mass="33872">MYAKFECIDCIVSQIKTIIGKNFDYLDEKEKFDLMKSVSTDLLKYSEYGKRPIELARVIYEKLGEKSETKTHDFYREEKQASNALFLEAYDELYKFLKDSDEPLKNAAKLSVLGNVIDYGIKNSFGELEWELENSLKLKNFSLDDFDSFYETLQEAKILLYIHDNAGEIVLDKLFIKMIKEEFPEVHIISAVRSAPVINDVTLEDAKEVGLEEVASEVIESGSKIPGTLLSDVNQEFLIAYKQADIIISKGQGNFEGLNGESEKIYFALMAKCPVVARELKVDVGDIIFSRKNLFVK</sequence>
<accession>H2J317</accession>
<evidence type="ECO:0000259" key="1">
    <source>
        <dbReference type="Pfam" id="PF01937"/>
    </source>
</evidence>
<dbReference type="STRING" id="443254.Marpi_1305"/>
<dbReference type="EMBL" id="CP003257">
    <property type="protein sequence ID" value="AEX85708.1"/>
    <property type="molecule type" value="Genomic_DNA"/>
</dbReference>
<reference evidence="3" key="2">
    <citation type="submission" date="2012-01" db="EMBL/GenBank/DDBJ databases">
        <title>Complete sequence of chromosome of Marinitoga piezophila KA3.</title>
        <authorList>
            <person name="Lucas S."/>
            <person name="Han J."/>
            <person name="Lapidus A."/>
            <person name="Cheng J.-F."/>
            <person name="Goodwin L."/>
            <person name="Pitluck S."/>
            <person name="Peters L."/>
            <person name="Mikhailova N."/>
            <person name="Teshima H."/>
            <person name="Detter J.C."/>
            <person name="Han C."/>
            <person name="Tapia R."/>
            <person name="Land M."/>
            <person name="Hauser L."/>
            <person name="Kyrpides N."/>
            <person name="Ivanova N."/>
            <person name="Pagani I."/>
            <person name="Jebbar M."/>
            <person name="Vannier P."/>
            <person name="Oger P."/>
            <person name="Cario A."/>
            <person name="Bartlett D."/>
            <person name="Noll K.M."/>
            <person name="Woyke T."/>
        </authorList>
    </citation>
    <scope>NUCLEOTIDE SEQUENCE [LARGE SCALE GENOMIC DNA]</scope>
    <source>
        <strain evidence="3">DSM 14283 / JCM 11233 / KA3</strain>
    </source>
</reference>
<dbReference type="RefSeq" id="WP_014296779.1">
    <property type="nucleotide sequence ID" value="NC_016751.1"/>
</dbReference>
<dbReference type="InterPro" id="IPR002791">
    <property type="entry name" value="ARMT1-like_metal-bd"/>
</dbReference>
<evidence type="ECO:0000313" key="2">
    <source>
        <dbReference type="EMBL" id="AEX85708.1"/>
    </source>
</evidence>
<dbReference type="InterPro" id="IPR014444">
    <property type="entry name" value="PH1575-like"/>
</dbReference>
<dbReference type="SUPFAM" id="SSF111321">
    <property type="entry name" value="AF1104-like"/>
    <property type="match status" value="1"/>
</dbReference>